<dbReference type="Gene3D" id="3.10.450.620">
    <property type="entry name" value="JHP933, nucleotidyltransferase-like core domain"/>
    <property type="match status" value="1"/>
</dbReference>
<dbReference type="AlphaFoldDB" id="A0A9X5C4S6"/>
<dbReference type="EMBL" id="VIRB01000026">
    <property type="protein sequence ID" value="NDO67712.1"/>
    <property type="molecule type" value="Genomic_DNA"/>
</dbReference>
<accession>A0A9X5C4S6</accession>
<dbReference type="RefSeq" id="WP_004069279.1">
    <property type="nucleotide sequence ID" value="NZ_VIRB01000026.1"/>
</dbReference>
<dbReference type="Pfam" id="PF08843">
    <property type="entry name" value="AbiEii"/>
    <property type="match status" value="1"/>
</dbReference>
<keyword evidence="1" id="KW-0808">Transferase</keyword>
<dbReference type="GO" id="GO:0016740">
    <property type="term" value="F:transferase activity"/>
    <property type="evidence" value="ECO:0007669"/>
    <property type="project" value="UniProtKB-KW"/>
</dbReference>
<name>A0A9X5C4S6_9FIRM</name>
<proteinExistence type="predicted"/>
<sequence>MKNVARLSDNDKRILFRNTADKMRLNDAIVEKDFWVCFTLDYLFHRSPWKDSVTFKGGTSLSKAYNLINRFSEDIDLILDWRVLGYEKDEPWEKRSNTKQDTFNKEANVRAEVFLKETFCPVVRDELSQELRQEADIYIDEAERQTVIFSYPRLFTNVGTLQAIRLEIGALAAWTPAKSAEIVPYIVEYYPEVFKQRSTNVLTVAPERTFWEKATILHHESNRPQHLEIPQRYSRHYYDLYRMAATSVKEDAFSRLDLLKKVVDFKMKFYPRAWAKYPEAVSGSLKLLPPAYRFESLATDYDLMKDMLYGEIPSFEAVMTAVGELEKEINILEQ</sequence>
<reference evidence="1 2" key="1">
    <citation type="submission" date="2019-07" db="EMBL/GenBank/DDBJ databases">
        <title>Draft genome sequences of 15 bacterial species constituting the stable defined intestinal microbiota of the GM15 gnotobiotic mouse model.</title>
        <authorList>
            <person name="Elie C."/>
            <person name="Mathieu A."/>
            <person name="Saliou A."/>
            <person name="Darnaud M."/>
            <person name="Leulier F."/>
            <person name="Tamellini A."/>
        </authorList>
    </citation>
    <scope>NUCLEOTIDE SEQUENCE [LARGE SCALE GENOMIC DNA]</scope>
    <source>
        <strain evidence="2">ASF 502</strain>
    </source>
</reference>
<dbReference type="InterPro" id="IPR014942">
    <property type="entry name" value="AbiEii"/>
</dbReference>
<dbReference type="Proteomes" id="UP000474104">
    <property type="component" value="Unassembled WGS sequence"/>
</dbReference>
<protein>
    <submittedName>
        <fullName evidence="1">Nucleotidyl transferase AbiEii/AbiGii toxin family protein</fullName>
    </submittedName>
</protein>
<organism evidence="1 2">
    <name type="scientific">Schaedlerella arabinosiphila</name>
    <dbReference type="NCBI Taxonomy" id="2044587"/>
    <lineage>
        <taxon>Bacteria</taxon>
        <taxon>Bacillati</taxon>
        <taxon>Bacillota</taxon>
        <taxon>Clostridia</taxon>
        <taxon>Lachnospirales</taxon>
        <taxon>Lachnospiraceae</taxon>
        <taxon>Schaedlerella</taxon>
    </lineage>
</organism>
<gene>
    <name evidence="1" type="ORF">FMM80_02845</name>
</gene>
<comment type="caution">
    <text evidence="1">The sequence shown here is derived from an EMBL/GenBank/DDBJ whole genome shotgun (WGS) entry which is preliminary data.</text>
</comment>
<dbReference type="OrthoDB" id="9780929at2"/>
<evidence type="ECO:0000313" key="2">
    <source>
        <dbReference type="Proteomes" id="UP000474104"/>
    </source>
</evidence>
<evidence type="ECO:0000313" key="1">
    <source>
        <dbReference type="EMBL" id="NDO67712.1"/>
    </source>
</evidence>